<keyword evidence="3 6" id="KW-0812">Transmembrane</keyword>
<dbReference type="Proteomes" id="UP000050535">
    <property type="component" value="Unassembled WGS sequence"/>
</dbReference>
<evidence type="ECO:0000256" key="1">
    <source>
        <dbReference type="ARBA" id="ARBA00004651"/>
    </source>
</evidence>
<dbReference type="RefSeq" id="WP_054584440.1">
    <property type="nucleotide sequence ID" value="NZ_LGUC01000001.1"/>
</dbReference>
<organism evidence="7 8">
    <name type="scientific">Halolamina pelagica</name>
    <dbReference type="NCBI Taxonomy" id="699431"/>
    <lineage>
        <taxon>Archaea</taxon>
        <taxon>Methanobacteriati</taxon>
        <taxon>Methanobacteriota</taxon>
        <taxon>Stenosarchaea group</taxon>
        <taxon>Halobacteria</taxon>
        <taxon>Halobacteriales</taxon>
        <taxon>Haloferacaceae</taxon>
    </lineage>
</organism>
<evidence type="ECO:0000256" key="3">
    <source>
        <dbReference type="ARBA" id="ARBA00022692"/>
    </source>
</evidence>
<feature type="transmembrane region" description="Helical" evidence="6">
    <location>
        <begin position="36"/>
        <end position="56"/>
    </location>
</feature>
<evidence type="ECO:0000256" key="5">
    <source>
        <dbReference type="ARBA" id="ARBA00023136"/>
    </source>
</evidence>
<feature type="transmembrane region" description="Helical" evidence="6">
    <location>
        <begin position="68"/>
        <end position="88"/>
    </location>
</feature>
<evidence type="ECO:0000256" key="2">
    <source>
        <dbReference type="ARBA" id="ARBA00022475"/>
    </source>
</evidence>
<comment type="caution">
    <text evidence="7">The sequence shown here is derived from an EMBL/GenBank/DDBJ whole genome shotgun (WGS) entry which is preliminary data.</text>
</comment>
<keyword evidence="5 6" id="KW-0472">Membrane</keyword>
<protein>
    <submittedName>
        <fullName evidence="7">Putative small integral membrane protein</fullName>
    </submittedName>
</protein>
<dbReference type="AlphaFoldDB" id="A0A0P7FXU0"/>
<accession>A0A0P7FXU0</accession>
<evidence type="ECO:0000256" key="6">
    <source>
        <dbReference type="SAM" id="Phobius"/>
    </source>
</evidence>
<dbReference type="InterPro" id="IPR005171">
    <property type="entry name" value="Cyt_c_oxidase_su4_prok"/>
</dbReference>
<gene>
    <name evidence="7" type="ORF">SY89_02820</name>
</gene>
<evidence type="ECO:0000256" key="4">
    <source>
        <dbReference type="ARBA" id="ARBA00022989"/>
    </source>
</evidence>
<name>A0A0P7FXU0_9EURY</name>
<keyword evidence="4 6" id="KW-1133">Transmembrane helix</keyword>
<dbReference type="Pfam" id="PF03626">
    <property type="entry name" value="COX4_pro"/>
    <property type="match status" value="1"/>
</dbReference>
<evidence type="ECO:0000313" key="8">
    <source>
        <dbReference type="Proteomes" id="UP000050535"/>
    </source>
</evidence>
<dbReference type="OrthoDB" id="201875at2157"/>
<comment type="subcellular location">
    <subcellularLocation>
        <location evidence="1">Cell membrane</location>
        <topology evidence="1">Multi-pass membrane protein</topology>
    </subcellularLocation>
</comment>
<sequence>MARTKLYTGIYVALFVIATLQVGVEQIGLLESSYMLALGLITVFSLIKAVVVAGYFQHLVWEPRSVTYVLLLGFVGFLALTVAASYSIL</sequence>
<proteinExistence type="predicted"/>
<keyword evidence="8" id="KW-1185">Reference proteome</keyword>
<dbReference type="EMBL" id="LGUC01000001">
    <property type="protein sequence ID" value="KPN32062.1"/>
    <property type="molecule type" value="Genomic_DNA"/>
</dbReference>
<dbReference type="GO" id="GO:0005886">
    <property type="term" value="C:plasma membrane"/>
    <property type="evidence" value="ECO:0007669"/>
    <property type="project" value="UniProtKB-SubCell"/>
</dbReference>
<feature type="transmembrane region" description="Helical" evidence="6">
    <location>
        <begin position="6"/>
        <end position="24"/>
    </location>
</feature>
<evidence type="ECO:0000313" key="7">
    <source>
        <dbReference type="EMBL" id="KPN32062.1"/>
    </source>
</evidence>
<keyword evidence="2" id="KW-1003">Cell membrane</keyword>
<reference evidence="8" key="1">
    <citation type="submission" date="2013-11" db="EMBL/GenBank/DDBJ databases">
        <authorList>
            <person name="Hoang H.T."/>
            <person name="Killian M.L."/>
            <person name="Madson D.M."/>
            <person name="Arruda P.H.E."/>
            <person name="Sun D."/>
            <person name="Schwartz K.J."/>
            <person name="Yoon K."/>
        </authorList>
    </citation>
    <scope>NUCLEOTIDE SEQUENCE [LARGE SCALE GENOMIC DNA]</scope>
    <source>
        <strain evidence="8">CDK2</strain>
    </source>
</reference>
<dbReference type="STRING" id="699431.SY89_02820"/>